<evidence type="ECO:0000313" key="2">
    <source>
        <dbReference type="EMBL" id="GMS91424.1"/>
    </source>
</evidence>
<dbReference type="Proteomes" id="UP001432027">
    <property type="component" value="Unassembled WGS sequence"/>
</dbReference>
<feature type="domain" description="F-box" evidence="1">
    <location>
        <begin position="2"/>
        <end position="49"/>
    </location>
</feature>
<accession>A0AAV5TCE9</accession>
<proteinExistence type="predicted"/>
<feature type="non-terminal residue" evidence="2">
    <location>
        <position position="1"/>
    </location>
</feature>
<sequence>FEMDIFAFPDVFLRNLMRTMKIEDRMRLRLVCRAFEQLVAETHAGFFEAGVCSPFSMRTLIICIGDKTFTSVAKPVYNFSQFLQLKNRFFSGISFGTFGFKVCNFQRE</sequence>
<dbReference type="AlphaFoldDB" id="A0AAV5TCE9"/>
<dbReference type="Pfam" id="PF00646">
    <property type="entry name" value="F-box"/>
    <property type="match status" value="1"/>
</dbReference>
<comment type="caution">
    <text evidence="2">The sequence shown here is derived from an EMBL/GenBank/DDBJ whole genome shotgun (WGS) entry which is preliminary data.</text>
</comment>
<organism evidence="2 3">
    <name type="scientific">Pristionchus entomophagus</name>
    <dbReference type="NCBI Taxonomy" id="358040"/>
    <lineage>
        <taxon>Eukaryota</taxon>
        <taxon>Metazoa</taxon>
        <taxon>Ecdysozoa</taxon>
        <taxon>Nematoda</taxon>
        <taxon>Chromadorea</taxon>
        <taxon>Rhabditida</taxon>
        <taxon>Rhabditina</taxon>
        <taxon>Diplogasteromorpha</taxon>
        <taxon>Diplogasteroidea</taxon>
        <taxon>Neodiplogasteridae</taxon>
        <taxon>Pristionchus</taxon>
    </lineage>
</organism>
<evidence type="ECO:0000259" key="1">
    <source>
        <dbReference type="PROSITE" id="PS50181"/>
    </source>
</evidence>
<dbReference type="EMBL" id="BTSX01000003">
    <property type="protein sequence ID" value="GMS91424.1"/>
    <property type="molecule type" value="Genomic_DNA"/>
</dbReference>
<protein>
    <recommendedName>
        <fullName evidence="1">F-box domain-containing protein</fullName>
    </recommendedName>
</protein>
<dbReference type="PROSITE" id="PS50181">
    <property type="entry name" value="FBOX"/>
    <property type="match status" value="1"/>
</dbReference>
<evidence type="ECO:0000313" key="3">
    <source>
        <dbReference type="Proteomes" id="UP001432027"/>
    </source>
</evidence>
<keyword evidence="3" id="KW-1185">Reference proteome</keyword>
<dbReference type="InterPro" id="IPR001810">
    <property type="entry name" value="F-box_dom"/>
</dbReference>
<feature type="non-terminal residue" evidence="2">
    <location>
        <position position="108"/>
    </location>
</feature>
<reference evidence="2" key="1">
    <citation type="submission" date="2023-10" db="EMBL/GenBank/DDBJ databases">
        <title>Genome assembly of Pristionchus species.</title>
        <authorList>
            <person name="Yoshida K."/>
            <person name="Sommer R.J."/>
        </authorList>
    </citation>
    <scope>NUCLEOTIDE SEQUENCE</scope>
    <source>
        <strain evidence="2">RS0144</strain>
    </source>
</reference>
<gene>
    <name evidence="2" type="ORF">PENTCL1PPCAC_13599</name>
</gene>
<name>A0AAV5TCE9_9BILA</name>